<accession>A0ABQ6Y8C8</accession>
<proteinExistence type="inferred from homology"/>
<feature type="region of interest" description="Disordered" evidence="6">
    <location>
        <begin position="351"/>
        <end position="387"/>
    </location>
</feature>
<reference evidence="8 9" key="1">
    <citation type="submission" date="2012-09" db="EMBL/GenBank/DDBJ databases">
        <title>Genome Sequence of alkane-degrading Bacterium Alcanivorax sp. 6-D-6.</title>
        <authorList>
            <person name="Lai Q."/>
            <person name="Shao Z."/>
        </authorList>
    </citation>
    <scope>NUCLEOTIDE SEQUENCE [LARGE SCALE GENOMIC DNA]</scope>
    <source>
        <strain evidence="8 9">6-D-6</strain>
    </source>
</reference>
<dbReference type="PANTHER" id="PTHR21716">
    <property type="entry name" value="TRANSMEMBRANE PROTEIN"/>
    <property type="match status" value="1"/>
</dbReference>
<comment type="caution">
    <text evidence="8">The sequence shown here is derived from an EMBL/GenBank/DDBJ whole genome shotgun (WGS) entry which is preliminary data.</text>
</comment>
<evidence type="ECO:0000256" key="4">
    <source>
        <dbReference type="ARBA" id="ARBA00022989"/>
    </source>
</evidence>
<feature type="transmembrane region" description="Helical" evidence="7">
    <location>
        <begin position="62"/>
        <end position="84"/>
    </location>
</feature>
<dbReference type="InterPro" id="IPR002549">
    <property type="entry name" value="AI-2E-like"/>
</dbReference>
<evidence type="ECO:0000256" key="7">
    <source>
        <dbReference type="SAM" id="Phobius"/>
    </source>
</evidence>
<protein>
    <recommendedName>
        <fullName evidence="10">AI-2E family transporter</fullName>
    </recommendedName>
</protein>
<comment type="subcellular location">
    <subcellularLocation>
        <location evidence="1">Membrane</location>
        <topology evidence="1">Multi-pass membrane protein</topology>
    </subcellularLocation>
</comment>
<evidence type="ECO:0000313" key="8">
    <source>
        <dbReference type="EMBL" id="KAF0805830.1"/>
    </source>
</evidence>
<feature type="transmembrane region" description="Helical" evidence="7">
    <location>
        <begin position="9"/>
        <end position="26"/>
    </location>
</feature>
<feature type="transmembrane region" description="Helical" evidence="7">
    <location>
        <begin position="307"/>
        <end position="334"/>
    </location>
</feature>
<keyword evidence="9" id="KW-1185">Reference proteome</keyword>
<keyword evidence="5 7" id="KW-0472">Membrane</keyword>
<evidence type="ECO:0000256" key="5">
    <source>
        <dbReference type="ARBA" id="ARBA00023136"/>
    </source>
</evidence>
<evidence type="ECO:0000256" key="2">
    <source>
        <dbReference type="ARBA" id="ARBA00009773"/>
    </source>
</evidence>
<organism evidence="8 9">
    <name type="scientific">Alcanivorax xiamenensis</name>
    <dbReference type="NCBI Taxonomy" id="1177156"/>
    <lineage>
        <taxon>Bacteria</taxon>
        <taxon>Pseudomonadati</taxon>
        <taxon>Pseudomonadota</taxon>
        <taxon>Gammaproteobacteria</taxon>
        <taxon>Oceanospirillales</taxon>
        <taxon>Alcanivoracaceae</taxon>
        <taxon>Alcanivorax</taxon>
    </lineage>
</organism>
<dbReference type="RefSeq" id="WP_133492772.1">
    <property type="nucleotide sequence ID" value="NZ_AQPF01000013.1"/>
</dbReference>
<name>A0ABQ6Y8C8_9GAMM</name>
<evidence type="ECO:0000313" key="9">
    <source>
        <dbReference type="Proteomes" id="UP000771797"/>
    </source>
</evidence>
<feature type="transmembrane region" description="Helical" evidence="7">
    <location>
        <begin position="270"/>
        <end position="287"/>
    </location>
</feature>
<feature type="compositionally biased region" description="Basic and acidic residues" evidence="6">
    <location>
        <begin position="377"/>
        <end position="387"/>
    </location>
</feature>
<comment type="similarity">
    <text evidence="2">Belongs to the autoinducer-2 exporter (AI-2E) (TC 2.A.86) family.</text>
</comment>
<sequence length="387" mass="42627">MRERLEQQSFLAFLILVTVAFLLLLRPFYAPVFWAFAVALIFFPMQRRLLARWPGRRNLAAMITLLLSIVVVVIPVLVVAASFIREGLAVYDRVQQGEFDPASYLQKLEMAFPSAHYWLQRLGVDFSDLGAQLMSGLKAAGQFLAKRALDVGQNTFQFFVNLGLMLYLTFFLLRDGPALVNLLIRALPLGDDRERMIFSKFAEVTRATVKGNLVIAVIQGALGGLIFWVLGMPAAVLWAVVMALLSLIPALGASLVWVPVALYMYATGDVTEAVILVLFGVFVIGLVDNLLRPVLVGRDTKLPDYLVLFSTLGGLTLFGITGFALGPLLAGLFVSFWQIFIQEFNVDADENGNPAVADGSMEEQPVPEPEVRIPGGNKDDNGDNERE</sequence>
<feature type="transmembrane region" description="Helical" evidence="7">
    <location>
        <begin position="209"/>
        <end position="230"/>
    </location>
</feature>
<evidence type="ECO:0000256" key="3">
    <source>
        <dbReference type="ARBA" id="ARBA00022692"/>
    </source>
</evidence>
<evidence type="ECO:0000256" key="6">
    <source>
        <dbReference type="SAM" id="MobiDB-lite"/>
    </source>
</evidence>
<keyword evidence="3 7" id="KW-0812">Transmembrane</keyword>
<gene>
    <name evidence="8" type="ORF">A6D6_02091</name>
</gene>
<evidence type="ECO:0008006" key="10">
    <source>
        <dbReference type="Google" id="ProtNLM"/>
    </source>
</evidence>
<keyword evidence="4 7" id="KW-1133">Transmembrane helix</keyword>
<dbReference type="EMBL" id="AQPF01000013">
    <property type="protein sequence ID" value="KAF0805830.1"/>
    <property type="molecule type" value="Genomic_DNA"/>
</dbReference>
<evidence type="ECO:0000256" key="1">
    <source>
        <dbReference type="ARBA" id="ARBA00004141"/>
    </source>
</evidence>
<dbReference type="PANTHER" id="PTHR21716:SF4">
    <property type="entry name" value="TRANSMEMBRANE PROTEIN 245"/>
    <property type="match status" value="1"/>
</dbReference>
<dbReference type="Pfam" id="PF01594">
    <property type="entry name" value="AI-2E_transport"/>
    <property type="match status" value="1"/>
</dbReference>
<dbReference type="Proteomes" id="UP000771797">
    <property type="component" value="Unassembled WGS sequence"/>
</dbReference>
<feature type="transmembrane region" description="Helical" evidence="7">
    <location>
        <begin position="236"/>
        <end position="258"/>
    </location>
</feature>